<comment type="caution">
    <text evidence="2">The sequence shown here is derived from an EMBL/GenBank/DDBJ whole genome shotgun (WGS) entry which is preliminary data.</text>
</comment>
<sequence length="189" mass="21903">MKELITLAVISGLAFLLFLATLILGLTKKNKNLKLTSFLLFFTFIGLTGWTGFKFVSKSYNKVTETFRPRTGDEIYDALFDKRKTNCIKILNYQDQVVPKIDYAIWLYFEACPSELNRILSRHEFTAEKLSTSKWDGKIPYGETLEWFNPTTLGDTIMVYEYSTNNSRSIQTIWTNLDSTKVFVRDILD</sequence>
<protein>
    <submittedName>
        <fullName evidence="2">Uncharacterized protein</fullName>
    </submittedName>
</protein>
<name>A0A0J7LM00_9FLAO</name>
<evidence type="ECO:0000313" key="3">
    <source>
        <dbReference type="Proteomes" id="UP000035900"/>
    </source>
</evidence>
<gene>
    <name evidence="2" type="ORF">ACM44_14185</name>
</gene>
<dbReference type="AlphaFoldDB" id="A0A0J7LM00"/>
<keyword evidence="3" id="KW-1185">Reference proteome</keyword>
<keyword evidence="1" id="KW-0472">Membrane</keyword>
<accession>A0A0J7LM00</accession>
<dbReference type="Proteomes" id="UP000035900">
    <property type="component" value="Unassembled WGS sequence"/>
</dbReference>
<reference evidence="2 3" key="1">
    <citation type="journal article" date="2004" name="Int. J. Syst. Evol. Microbiol.">
        <title>Kaistella koreensis gen. nov., sp. nov., a novel member of the Chryseobacterium-Bergeyella-Riemerella branch.</title>
        <authorList>
            <person name="Kim M.K."/>
            <person name="Im W.T."/>
            <person name="Shin Y.K."/>
            <person name="Lim J.H."/>
            <person name="Kim S.H."/>
            <person name="Lee B.C."/>
            <person name="Park M.Y."/>
            <person name="Lee K.Y."/>
            <person name="Lee S.T."/>
        </authorList>
    </citation>
    <scope>NUCLEOTIDE SEQUENCE [LARGE SCALE GENOMIC DNA]</scope>
    <source>
        <strain evidence="2 3">CCUG 49689</strain>
    </source>
</reference>
<keyword evidence="1" id="KW-1133">Transmembrane helix</keyword>
<dbReference type="RefSeq" id="WP_048500715.1">
    <property type="nucleotide sequence ID" value="NZ_LFNG01000036.1"/>
</dbReference>
<dbReference type="EMBL" id="LFNG01000036">
    <property type="protein sequence ID" value="KMQ70095.1"/>
    <property type="molecule type" value="Genomic_DNA"/>
</dbReference>
<proteinExistence type="predicted"/>
<dbReference type="PATRIC" id="fig|1304281.5.peg.3083"/>
<evidence type="ECO:0000313" key="2">
    <source>
        <dbReference type="EMBL" id="KMQ70095.1"/>
    </source>
</evidence>
<keyword evidence="1" id="KW-0812">Transmembrane</keyword>
<organism evidence="2 3">
    <name type="scientific">Chryseobacterium koreense CCUG 49689</name>
    <dbReference type="NCBI Taxonomy" id="1304281"/>
    <lineage>
        <taxon>Bacteria</taxon>
        <taxon>Pseudomonadati</taxon>
        <taxon>Bacteroidota</taxon>
        <taxon>Flavobacteriia</taxon>
        <taxon>Flavobacteriales</taxon>
        <taxon>Weeksellaceae</taxon>
        <taxon>Chryseobacterium group</taxon>
        <taxon>Chryseobacterium</taxon>
    </lineage>
</organism>
<evidence type="ECO:0000256" key="1">
    <source>
        <dbReference type="SAM" id="Phobius"/>
    </source>
</evidence>
<dbReference type="OrthoDB" id="1442927at2"/>
<feature type="transmembrane region" description="Helical" evidence="1">
    <location>
        <begin position="35"/>
        <end position="53"/>
    </location>
</feature>